<dbReference type="AlphaFoldDB" id="A0A8J7FFQ5"/>
<evidence type="ECO:0000256" key="3">
    <source>
        <dbReference type="ARBA" id="ARBA00022989"/>
    </source>
</evidence>
<evidence type="ECO:0000313" key="6">
    <source>
        <dbReference type="EMBL" id="MBE9608185.1"/>
    </source>
</evidence>
<keyword evidence="4" id="KW-0472">Membrane</keyword>
<organism evidence="6 7">
    <name type="scientific">Chitinilyticum piscinae</name>
    <dbReference type="NCBI Taxonomy" id="2866724"/>
    <lineage>
        <taxon>Bacteria</taxon>
        <taxon>Pseudomonadati</taxon>
        <taxon>Pseudomonadota</taxon>
        <taxon>Betaproteobacteria</taxon>
        <taxon>Neisseriales</taxon>
        <taxon>Chitinibacteraceae</taxon>
        <taxon>Chitinilyticum</taxon>
    </lineage>
</organism>
<dbReference type="EMBL" id="JADFUA010000001">
    <property type="protein sequence ID" value="MBE9608185.1"/>
    <property type="molecule type" value="Genomic_DNA"/>
</dbReference>
<gene>
    <name evidence="6" type="ORF">INR99_02375</name>
</gene>
<evidence type="ECO:0000256" key="5">
    <source>
        <dbReference type="SAM" id="MobiDB-lite"/>
    </source>
</evidence>
<dbReference type="PANTHER" id="PTHR33446:SF2">
    <property type="entry name" value="PROTEIN TONB"/>
    <property type="match status" value="1"/>
</dbReference>
<proteinExistence type="predicted"/>
<dbReference type="RefSeq" id="WP_194114684.1">
    <property type="nucleotide sequence ID" value="NZ_JADFUA010000001.1"/>
</dbReference>
<evidence type="ECO:0000256" key="2">
    <source>
        <dbReference type="ARBA" id="ARBA00022692"/>
    </source>
</evidence>
<sequence length="285" mass="30187">MRWQDQIDRNERKGLAFALTLAMHLLLALGLLLSVQWKTQHPKPVEVELWGGPPPAPVAPKPVEPEKVKIKPVEKPQPEDQKPADIAEKVKPTPLPRATPTPKPTPAPTPTPKPTAAPTPKPVKPTAVVKATPAPKPTPAKKPSESSADILAGAMADVAKNADAPKSTSGGKPGGTGTNPKATGNTGPGNGSGAGLGRGYADRVGALIKSKINYSSEKGNPEAVFRIRLLPSGELRDVELLKPSGDPEWDKAVESAIRRSAPFPKPENGATYNDFSSVEWKFRPK</sequence>
<protein>
    <submittedName>
        <fullName evidence="6">TonB family protein</fullName>
    </submittedName>
</protein>
<dbReference type="PANTHER" id="PTHR33446">
    <property type="entry name" value="PROTEIN TONB-RELATED"/>
    <property type="match status" value="1"/>
</dbReference>
<reference evidence="6 7" key="1">
    <citation type="submission" date="2020-10" db="EMBL/GenBank/DDBJ databases">
        <title>The genome sequence of Chitinilyticum litopenaei 4Y14.</title>
        <authorList>
            <person name="Liu Y."/>
        </authorList>
    </citation>
    <scope>NUCLEOTIDE SEQUENCE [LARGE SCALE GENOMIC DNA]</scope>
    <source>
        <strain evidence="6 7">4Y14</strain>
    </source>
</reference>
<name>A0A8J7FFQ5_9NEIS</name>
<feature type="compositionally biased region" description="Gly residues" evidence="5">
    <location>
        <begin position="186"/>
        <end position="198"/>
    </location>
</feature>
<dbReference type="SUPFAM" id="SSF74653">
    <property type="entry name" value="TolA/TonB C-terminal domain"/>
    <property type="match status" value="1"/>
</dbReference>
<dbReference type="GO" id="GO:0098797">
    <property type="term" value="C:plasma membrane protein complex"/>
    <property type="evidence" value="ECO:0007669"/>
    <property type="project" value="TreeGrafter"/>
</dbReference>
<dbReference type="GO" id="GO:0031992">
    <property type="term" value="F:energy transducer activity"/>
    <property type="evidence" value="ECO:0007669"/>
    <property type="project" value="TreeGrafter"/>
</dbReference>
<feature type="compositionally biased region" description="Basic and acidic residues" evidence="5">
    <location>
        <begin position="63"/>
        <end position="91"/>
    </location>
</feature>
<keyword evidence="3" id="KW-1133">Transmembrane helix</keyword>
<dbReference type="Pfam" id="PF13103">
    <property type="entry name" value="TonB_2"/>
    <property type="match status" value="1"/>
</dbReference>
<dbReference type="InterPro" id="IPR051045">
    <property type="entry name" value="TonB-dependent_transducer"/>
</dbReference>
<comment type="caution">
    <text evidence="6">The sequence shown here is derived from an EMBL/GenBank/DDBJ whole genome shotgun (WGS) entry which is preliminary data.</text>
</comment>
<keyword evidence="2" id="KW-0812">Transmembrane</keyword>
<dbReference type="InterPro" id="IPR006260">
    <property type="entry name" value="TonB/TolA_C"/>
</dbReference>
<accession>A0A8J7FFQ5</accession>
<feature type="compositionally biased region" description="Low complexity" evidence="5">
    <location>
        <begin position="124"/>
        <end position="133"/>
    </location>
</feature>
<comment type="subcellular location">
    <subcellularLocation>
        <location evidence="1">Membrane</location>
        <topology evidence="1">Single-pass membrane protein</topology>
    </subcellularLocation>
</comment>
<dbReference type="Gene3D" id="3.30.1150.10">
    <property type="match status" value="1"/>
</dbReference>
<feature type="compositionally biased region" description="Pro residues" evidence="5">
    <location>
        <begin position="52"/>
        <end position="62"/>
    </location>
</feature>
<evidence type="ECO:0000313" key="7">
    <source>
        <dbReference type="Proteomes" id="UP000604481"/>
    </source>
</evidence>
<feature type="compositionally biased region" description="Pro residues" evidence="5">
    <location>
        <begin position="93"/>
        <end position="123"/>
    </location>
</feature>
<dbReference type="Proteomes" id="UP000604481">
    <property type="component" value="Unassembled WGS sequence"/>
</dbReference>
<evidence type="ECO:0000256" key="4">
    <source>
        <dbReference type="ARBA" id="ARBA00023136"/>
    </source>
</evidence>
<dbReference type="NCBIfam" id="TIGR01352">
    <property type="entry name" value="tonB_Cterm"/>
    <property type="match status" value="1"/>
</dbReference>
<keyword evidence="7" id="KW-1185">Reference proteome</keyword>
<feature type="region of interest" description="Disordered" evidence="5">
    <location>
        <begin position="48"/>
        <end position="199"/>
    </location>
</feature>
<evidence type="ECO:0000256" key="1">
    <source>
        <dbReference type="ARBA" id="ARBA00004167"/>
    </source>
</evidence>